<evidence type="ECO:0008006" key="4">
    <source>
        <dbReference type="Google" id="ProtNLM"/>
    </source>
</evidence>
<organism evidence="2 3">
    <name type="scientific">Rathayibacter festucae</name>
    <dbReference type="NCBI Taxonomy" id="110937"/>
    <lineage>
        <taxon>Bacteria</taxon>
        <taxon>Bacillati</taxon>
        <taxon>Actinomycetota</taxon>
        <taxon>Actinomycetes</taxon>
        <taxon>Micrococcales</taxon>
        <taxon>Microbacteriaceae</taxon>
        <taxon>Rathayibacter</taxon>
    </lineage>
</organism>
<proteinExistence type="predicted"/>
<name>A0ABX6GWC2_9MICO</name>
<gene>
    <name evidence="2" type="ORF">GSU69_02805</name>
</gene>
<evidence type="ECO:0000256" key="1">
    <source>
        <dbReference type="SAM" id="MobiDB-lite"/>
    </source>
</evidence>
<evidence type="ECO:0000313" key="2">
    <source>
        <dbReference type="EMBL" id="QHC61730.1"/>
    </source>
</evidence>
<dbReference type="InterPro" id="IPR010982">
    <property type="entry name" value="Lambda_DNA-bd_dom_sf"/>
</dbReference>
<dbReference type="RefSeq" id="WP_159422014.1">
    <property type="nucleotide sequence ID" value="NZ_CP047180.1"/>
</dbReference>
<dbReference type="EMBL" id="CP047180">
    <property type="protein sequence ID" value="QHC61730.1"/>
    <property type="molecule type" value="Genomic_DNA"/>
</dbReference>
<sequence>MNDALHNDPGTAAVVDAVNRSHRSHAWIARRIGMSESTIHRQLTCKSPMTVAEADRIRRTLGTSFLAETSWSGAPEQRHRTSSGSEPTSHAPLNVGGRPLPNPTALLLNGQLHHHARHMPEARSTNASTIITDGIHFPHGGDWEAISNDRKDTRWSAELMGIILALVGDNEIAYSTGAVFPSLNSDSAKIEITILTPASVILADFTAGSSTNDRTSWRLLRHDVRAHPRSAISSIHVEPAPIAQSTGRSEPGQVAVTVVVAGASRRLPASVEADYDPRLTALLTNLNRSW</sequence>
<reference evidence="3" key="1">
    <citation type="submission" date="2019-12" db="EMBL/GenBank/DDBJ databases">
        <title>Complete and draft genome sequences of new strains and members of some known species of the genus Rathayibacter isolated from plants.</title>
        <authorList>
            <person name="Tarlachkov S.V."/>
            <person name="Starodumova I.P."/>
            <person name="Dorofeeva L.V."/>
            <person name="Prisyazhnaya N.V."/>
            <person name="Leyn S."/>
            <person name="Zlamal J."/>
            <person name="Elan M."/>
            <person name="Osterman A.L."/>
            <person name="Nadler S."/>
            <person name="Subbotin S.A."/>
            <person name="Evtushenko L.I."/>
        </authorList>
    </citation>
    <scope>NUCLEOTIDE SEQUENCE [LARGE SCALE GENOMIC DNA]</scope>
    <source>
        <strain evidence="3">VKM Ac-2802</strain>
    </source>
</reference>
<accession>A0ABX6GWC2</accession>
<dbReference type="SUPFAM" id="SSF47413">
    <property type="entry name" value="lambda repressor-like DNA-binding domains"/>
    <property type="match status" value="1"/>
</dbReference>
<evidence type="ECO:0000313" key="3">
    <source>
        <dbReference type="Proteomes" id="UP000464597"/>
    </source>
</evidence>
<dbReference type="Proteomes" id="UP000464597">
    <property type="component" value="Chromosome"/>
</dbReference>
<keyword evidence="3" id="KW-1185">Reference proteome</keyword>
<feature type="region of interest" description="Disordered" evidence="1">
    <location>
        <begin position="68"/>
        <end position="99"/>
    </location>
</feature>
<protein>
    <recommendedName>
        <fullName evidence="4">XRE family transcriptional regulator</fullName>
    </recommendedName>
</protein>